<reference evidence="2" key="1">
    <citation type="submission" date="2023-05" db="EMBL/GenBank/DDBJ databases">
        <title>Complete genome sequence of Agrobacterium larrymoorei CFBP5477.</title>
        <authorList>
            <person name="Yen H.-C."/>
            <person name="Chou L."/>
            <person name="Lin Y.-C."/>
            <person name="Lai E.-M."/>
            <person name="Kuo C.-H."/>
        </authorList>
    </citation>
    <scope>NUCLEOTIDE SEQUENCE</scope>
    <source>
        <strain evidence="2">CFBP5477</strain>
    </source>
</reference>
<accession>A0AAF0KEX4</accession>
<proteinExistence type="predicted"/>
<evidence type="ECO:0000259" key="1">
    <source>
        <dbReference type="PROSITE" id="PS50914"/>
    </source>
</evidence>
<dbReference type="RefSeq" id="WP_137394711.1">
    <property type="nucleotide sequence ID" value="NZ_CP124734.1"/>
</dbReference>
<organism evidence="2 3">
    <name type="scientific">Agrobacterium larrymoorei</name>
    <dbReference type="NCBI Taxonomy" id="160699"/>
    <lineage>
        <taxon>Bacteria</taxon>
        <taxon>Pseudomonadati</taxon>
        <taxon>Pseudomonadota</taxon>
        <taxon>Alphaproteobacteria</taxon>
        <taxon>Hyphomicrobiales</taxon>
        <taxon>Rhizobiaceae</taxon>
        <taxon>Rhizobium/Agrobacterium group</taxon>
        <taxon>Agrobacterium</taxon>
    </lineage>
</organism>
<dbReference type="InterPro" id="IPR007055">
    <property type="entry name" value="BON_dom"/>
</dbReference>
<feature type="domain" description="BON" evidence="1">
    <location>
        <begin position="19"/>
        <end position="87"/>
    </location>
</feature>
<sequence>MFLSTLHDSNAFAFCMGGTLAARKAAVEAELRHLPNFSGTDVNVDVDGGCVVITGSVANQLDLYRAMDIATDIVGAAKIIFRVTYAPVIA</sequence>
<gene>
    <name evidence="2" type="ORF">CFBP5477_015240</name>
</gene>
<dbReference type="Gene3D" id="3.30.1340.30">
    <property type="match status" value="1"/>
</dbReference>
<dbReference type="PROSITE" id="PS50914">
    <property type="entry name" value="BON"/>
    <property type="match status" value="1"/>
</dbReference>
<dbReference type="EMBL" id="CP124734">
    <property type="protein sequence ID" value="WHA42628.1"/>
    <property type="molecule type" value="Genomic_DNA"/>
</dbReference>
<protein>
    <submittedName>
        <fullName evidence="2">BON domain-containing protein</fullName>
    </submittedName>
</protein>
<name>A0AAF0KEX4_9HYPH</name>
<dbReference type="AlphaFoldDB" id="A0AAF0KEX4"/>
<dbReference type="Proteomes" id="UP000298664">
    <property type="component" value="Chromosome Linear"/>
</dbReference>
<evidence type="ECO:0000313" key="3">
    <source>
        <dbReference type="Proteomes" id="UP000298664"/>
    </source>
</evidence>
<evidence type="ECO:0000313" key="2">
    <source>
        <dbReference type="EMBL" id="WHA42628.1"/>
    </source>
</evidence>
<dbReference type="Pfam" id="PF04972">
    <property type="entry name" value="BON"/>
    <property type="match status" value="1"/>
</dbReference>